<reference evidence="1" key="1">
    <citation type="journal article" date="2009" name="Rice">
        <title>De Novo Next Generation Sequencing of Plant Genomes.</title>
        <authorList>
            <person name="Rounsley S."/>
            <person name="Marri P.R."/>
            <person name="Yu Y."/>
            <person name="He R."/>
            <person name="Sisneros N."/>
            <person name="Goicoechea J.L."/>
            <person name="Lee S.J."/>
            <person name="Angelova A."/>
            <person name="Kudrna D."/>
            <person name="Luo M."/>
            <person name="Affourtit J."/>
            <person name="Desany B."/>
            <person name="Knight J."/>
            <person name="Niazi F."/>
            <person name="Egholm M."/>
            <person name="Wing R.A."/>
        </authorList>
    </citation>
    <scope>NUCLEOTIDE SEQUENCE [LARGE SCALE GENOMIC DNA]</scope>
    <source>
        <strain evidence="1">cv. IRGC 105608</strain>
    </source>
</reference>
<sequence>MKIYKFSIAGLLCWFYIKKKKKRTMLKRDGGLQVLPPNSWNSALCLVRLISLTRGLRGIWRGFIPHYCSGVETFPLNPLHSASLGD</sequence>
<dbReference type="PaxDb" id="65489-OBART10G08520.1"/>
<accession>A0A0D3HD67</accession>
<reference evidence="1" key="2">
    <citation type="submission" date="2015-03" db="UniProtKB">
        <authorList>
            <consortium name="EnsemblPlants"/>
        </authorList>
    </citation>
    <scope>IDENTIFICATION</scope>
</reference>
<dbReference type="AlphaFoldDB" id="A0A0D3HD67"/>
<proteinExistence type="predicted"/>
<evidence type="ECO:0000313" key="1">
    <source>
        <dbReference type="EnsemblPlants" id="OBART10G08520.1"/>
    </source>
</evidence>
<protein>
    <submittedName>
        <fullName evidence="1">Uncharacterized protein</fullName>
    </submittedName>
</protein>
<organism evidence="1">
    <name type="scientific">Oryza barthii</name>
    <dbReference type="NCBI Taxonomy" id="65489"/>
    <lineage>
        <taxon>Eukaryota</taxon>
        <taxon>Viridiplantae</taxon>
        <taxon>Streptophyta</taxon>
        <taxon>Embryophyta</taxon>
        <taxon>Tracheophyta</taxon>
        <taxon>Spermatophyta</taxon>
        <taxon>Magnoliopsida</taxon>
        <taxon>Liliopsida</taxon>
        <taxon>Poales</taxon>
        <taxon>Poaceae</taxon>
        <taxon>BOP clade</taxon>
        <taxon>Oryzoideae</taxon>
        <taxon>Oryzeae</taxon>
        <taxon>Oryzinae</taxon>
        <taxon>Oryza</taxon>
    </lineage>
</organism>
<dbReference type="HOGENOM" id="CLU_2501479_0_0_1"/>
<keyword evidence="2" id="KW-1185">Reference proteome</keyword>
<dbReference type="EnsemblPlants" id="OBART10G08520.1">
    <property type="protein sequence ID" value="OBART10G08520.1"/>
    <property type="gene ID" value="OBART10G08520"/>
</dbReference>
<evidence type="ECO:0000313" key="2">
    <source>
        <dbReference type="Proteomes" id="UP000026960"/>
    </source>
</evidence>
<dbReference type="Proteomes" id="UP000026960">
    <property type="component" value="Chromosome 10"/>
</dbReference>
<dbReference type="Gramene" id="OBART10G08520.1">
    <property type="protein sequence ID" value="OBART10G08520.1"/>
    <property type="gene ID" value="OBART10G08520"/>
</dbReference>
<name>A0A0D3HD67_9ORYZ</name>